<proteinExistence type="predicted"/>
<dbReference type="EMBL" id="KQ087177">
    <property type="protein sequence ID" value="KLT46514.1"/>
    <property type="molecule type" value="Genomic_DNA"/>
</dbReference>
<evidence type="ECO:0000313" key="3">
    <source>
        <dbReference type="Proteomes" id="UP000053611"/>
    </source>
</evidence>
<protein>
    <submittedName>
        <fullName evidence="2">Uncharacterized protein</fullName>
    </submittedName>
</protein>
<evidence type="ECO:0000256" key="1">
    <source>
        <dbReference type="SAM" id="MobiDB-lite"/>
    </source>
</evidence>
<sequence length="289" mass="32354">MFSPQRSENIDSQTEERAKEPLQVETHACKHPRAVSDALLPIHAFSSNPVFDLDGSVLWEIVLPIQRTMYEYVRKQDRASYEPVDACKEDKAFPLYFAPIMVARPLYNLPTSLGHTGNWPQVLGVWYGLIGPSELPGLERLQSLAPTLNLIGLSDPTRLELLIQNLERALNIPTGPVMSLDTALPSSANLPPVYFYGHLESDRGSQVPGVRGVARLTSDAPPQIRYTIIIRKSGQDIVRFEGVQVGGLGSRRGILGVARELNPEEFVPRAIFVKQNFWQPCWFVKKQRS</sequence>
<dbReference type="AlphaFoldDB" id="A0A0J1BEG9"/>
<keyword evidence="3" id="KW-1185">Reference proteome</keyword>
<gene>
    <name evidence="2" type="ORF">CC85DRAFT_289789</name>
</gene>
<feature type="region of interest" description="Disordered" evidence="1">
    <location>
        <begin position="1"/>
        <end position="21"/>
    </location>
</feature>
<dbReference type="GeneID" id="28985328"/>
<feature type="compositionally biased region" description="Polar residues" evidence="1">
    <location>
        <begin position="1"/>
        <end position="12"/>
    </location>
</feature>
<name>A0A0J1BEG9_9TREE</name>
<evidence type="ECO:0000313" key="2">
    <source>
        <dbReference type="EMBL" id="KLT46514.1"/>
    </source>
</evidence>
<dbReference type="Proteomes" id="UP000053611">
    <property type="component" value="Unassembled WGS sequence"/>
</dbReference>
<dbReference type="STRING" id="879819.A0A0J1BEG9"/>
<reference evidence="2 3" key="1">
    <citation type="submission" date="2015-03" db="EMBL/GenBank/DDBJ databases">
        <title>Genomics and transcriptomics of the oil-accumulating basidiomycete yeast T. oleaginosus allow insights into substrate utilization and the diverse evolutionary trajectories of mating systems in fungi.</title>
        <authorList>
            <consortium name="DOE Joint Genome Institute"/>
            <person name="Kourist R."/>
            <person name="Kracht O."/>
            <person name="Bracharz F."/>
            <person name="Lipzen A."/>
            <person name="Nolan M."/>
            <person name="Ohm R."/>
            <person name="Grigoriev I."/>
            <person name="Sun S."/>
            <person name="Heitman J."/>
            <person name="Bruck T."/>
            <person name="Nowrousian M."/>
        </authorList>
    </citation>
    <scope>NUCLEOTIDE SEQUENCE [LARGE SCALE GENOMIC DNA]</scope>
    <source>
        <strain evidence="2 3">IBC0246</strain>
    </source>
</reference>
<organism evidence="2 3">
    <name type="scientific">Cutaneotrichosporon oleaginosum</name>
    <dbReference type="NCBI Taxonomy" id="879819"/>
    <lineage>
        <taxon>Eukaryota</taxon>
        <taxon>Fungi</taxon>
        <taxon>Dikarya</taxon>
        <taxon>Basidiomycota</taxon>
        <taxon>Agaricomycotina</taxon>
        <taxon>Tremellomycetes</taxon>
        <taxon>Trichosporonales</taxon>
        <taxon>Trichosporonaceae</taxon>
        <taxon>Cutaneotrichosporon</taxon>
    </lineage>
</organism>
<dbReference type="RefSeq" id="XP_018283005.1">
    <property type="nucleotide sequence ID" value="XM_018424725.1"/>
</dbReference>
<dbReference type="OrthoDB" id="3226064at2759"/>
<accession>A0A0J1BEG9</accession>